<protein>
    <recommendedName>
        <fullName evidence="8">Gram-positive cocci surface proteins LPxTG domain-containing protein</fullName>
    </recommendedName>
</protein>
<evidence type="ECO:0000313" key="10">
    <source>
        <dbReference type="Proteomes" id="UP000326711"/>
    </source>
</evidence>
<keyword evidence="6" id="KW-0472">Membrane</keyword>
<evidence type="ECO:0000256" key="4">
    <source>
        <dbReference type="ARBA" id="ARBA00023088"/>
    </source>
</evidence>
<keyword evidence="6" id="KW-1133">Transmembrane helix</keyword>
<evidence type="ECO:0000256" key="6">
    <source>
        <dbReference type="SAM" id="Phobius"/>
    </source>
</evidence>
<evidence type="ECO:0000313" key="9">
    <source>
        <dbReference type="EMBL" id="QFQ01418.1"/>
    </source>
</evidence>
<dbReference type="OrthoDB" id="134475at2"/>
<keyword evidence="4" id="KW-0572">Peptidoglycan-anchor</keyword>
<dbReference type="InterPro" id="IPR019931">
    <property type="entry name" value="LPXTG_anchor"/>
</dbReference>
<dbReference type="NCBIfam" id="TIGR01451">
    <property type="entry name" value="B_ant_repeat"/>
    <property type="match status" value="1"/>
</dbReference>
<evidence type="ECO:0000256" key="7">
    <source>
        <dbReference type="SAM" id="SignalP"/>
    </source>
</evidence>
<feature type="signal peptide" evidence="7">
    <location>
        <begin position="1"/>
        <end position="28"/>
    </location>
</feature>
<dbReference type="EMBL" id="CP045032">
    <property type="protein sequence ID" value="QFQ01418.1"/>
    <property type="molecule type" value="Genomic_DNA"/>
</dbReference>
<feature type="chain" id="PRO_5023934716" description="Gram-positive cocci surface proteins LPxTG domain-containing protein" evidence="7">
    <location>
        <begin position="29"/>
        <end position="707"/>
    </location>
</feature>
<feature type="region of interest" description="Disordered" evidence="5">
    <location>
        <begin position="519"/>
        <end position="571"/>
    </location>
</feature>
<evidence type="ECO:0000256" key="3">
    <source>
        <dbReference type="ARBA" id="ARBA00022729"/>
    </source>
</evidence>
<keyword evidence="3 7" id="KW-0732">Signal</keyword>
<feature type="region of interest" description="Disordered" evidence="5">
    <location>
        <begin position="586"/>
        <end position="674"/>
    </location>
</feature>
<accession>A0A5J6Z2V7</accession>
<dbReference type="AlphaFoldDB" id="A0A5J6Z2V7"/>
<keyword evidence="10" id="KW-1185">Reference proteome</keyword>
<proteinExistence type="predicted"/>
<name>A0A5J6Z2V7_9CORY</name>
<feature type="transmembrane region" description="Helical" evidence="6">
    <location>
        <begin position="684"/>
        <end position="702"/>
    </location>
</feature>
<feature type="compositionally biased region" description="Low complexity" evidence="5">
    <location>
        <begin position="586"/>
        <end position="605"/>
    </location>
</feature>
<dbReference type="InterPro" id="IPR057687">
    <property type="entry name" value="DUF7927"/>
</dbReference>
<dbReference type="Pfam" id="PF25549">
    <property type="entry name" value="DUF7927"/>
    <property type="match status" value="1"/>
</dbReference>
<feature type="compositionally biased region" description="Polar residues" evidence="5">
    <location>
        <begin position="611"/>
        <end position="628"/>
    </location>
</feature>
<evidence type="ECO:0000256" key="1">
    <source>
        <dbReference type="ARBA" id="ARBA00022512"/>
    </source>
</evidence>
<dbReference type="KEGG" id="cuo:CUROG_00045"/>
<keyword evidence="1" id="KW-0134">Cell wall</keyword>
<dbReference type="Proteomes" id="UP000326711">
    <property type="component" value="Chromosome"/>
</dbReference>
<dbReference type="InterPro" id="IPR047589">
    <property type="entry name" value="DUF11_rpt"/>
</dbReference>
<feature type="compositionally biased region" description="Polar residues" evidence="5">
    <location>
        <begin position="649"/>
        <end position="664"/>
    </location>
</feature>
<reference evidence="10" key="1">
    <citation type="submission" date="2019-10" db="EMBL/GenBank/DDBJ databases">
        <title>Complete genome sequence of Corynebacterium urogenitalis DSM 108747, isolated from the genital tract of a cow.</title>
        <authorList>
            <person name="Ruckert C."/>
            <person name="Ballas P."/>
            <person name="Wagener K."/>
            <person name="Drillich M."/>
            <person name="Kaempfer P."/>
            <person name="Busse H.-J."/>
            <person name="Ehling-Schulz M."/>
        </authorList>
    </citation>
    <scope>NUCLEOTIDE SEQUENCE [LARGE SCALE GENOMIC DNA]</scope>
    <source>
        <strain evidence="10">LMM 1652</strain>
    </source>
</reference>
<organism evidence="9 10">
    <name type="scientific">Corynebacterium urogenitale</name>
    <dbReference type="NCBI Taxonomy" id="2487892"/>
    <lineage>
        <taxon>Bacteria</taxon>
        <taxon>Bacillati</taxon>
        <taxon>Actinomycetota</taxon>
        <taxon>Actinomycetes</taxon>
        <taxon>Mycobacteriales</taxon>
        <taxon>Corynebacteriaceae</taxon>
        <taxon>Corynebacterium</taxon>
    </lineage>
</organism>
<dbReference type="PROSITE" id="PS50847">
    <property type="entry name" value="GRAM_POS_ANCHORING"/>
    <property type="match status" value="1"/>
</dbReference>
<keyword evidence="6" id="KW-0812">Transmembrane</keyword>
<gene>
    <name evidence="9" type="ORF">CUROG_00045</name>
</gene>
<sequence length="707" mass="73306" precursor="true">MTKKTRSVLSLAGSLALLGGVFAPVATAQETPVLPDMLTAEQCAKDAIQWSTTGNIAGPVGETREELGSLHLDARAENVSTYYREISLAVGTEYSIFNSVVRISMPEGTQLPEGYVPEIRSERVESNQALQAAVAAGYDPARIPPAGELTITEVSPGVWDVYVGSIQGSSSSGVTLGFPLKNKGIVFPEEGEVKAELVATYAQGTAYEDLRDYRFFEEYYKGGLYAACPSGQEVPALPETGECEDCVVEFAGQSRWNKASGGPERVKFFNGEVDTATGGLWGEVSTDGFGVGADAWEQGDQRTTRLFAATREAIRNATYVITAEAGGAFDPSANVKIDSPGGGQLQGNGYKVAVEGAEVKVSEDGKTVTITVDYMPANSSLSVNVPFASDGENNDIYLNHHLVGTLDDCVNYSRSVDKEQVAPGDELTYTLTFENTKDQSVPIAFRDDLRGVLDDAELLGDSITSEGFAEDTEETPLDLNLSGYSLNISGVVPANSTATVTYKVKVNGKGDKSLANTLTTQEDTLNPNCDPEATTETPVVDEPLGSLPGSTEGSLAGSSDDSDGSSSSGLVPGVVVGGIIGSLVGSSIHGSSTPDSSTPDAPKSPGDSADSESPSTPEDPQTPDSSESPADPAGPQTPGDSADAESPATPDQPSASEGPNTSPAPQAGQRGGQLALTGVSGTSVVLGVAALLTLAGAALLIARRREN</sequence>
<dbReference type="RefSeq" id="WP_151901931.1">
    <property type="nucleotide sequence ID" value="NZ_CP045032.1"/>
</dbReference>
<evidence type="ECO:0000256" key="5">
    <source>
        <dbReference type="SAM" id="MobiDB-lite"/>
    </source>
</evidence>
<evidence type="ECO:0000259" key="8">
    <source>
        <dbReference type="PROSITE" id="PS50847"/>
    </source>
</evidence>
<feature type="domain" description="Gram-positive cocci surface proteins LPxTG" evidence="8">
    <location>
        <begin position="674"/>
        <end position="707"/>
    </location>
</feature>
<feature type="compositionally biased region" description="Low complexity" evidence="5">
    <location>
        <begin position="553"/>
        <end position="571"/>
    </location>
</feature>
<evidence type="ECO:0000256" key="2">
    <source>
        <dbReference type="ARBA" id="ARBA00022525"/>
    </source>
</evidence>
<keyword evidence="2" id="KW-0964">Secreted</keyword>